<organism evidence="4 6">
    <name type="scientific">Dipteronia sinensis</name>
    <dbReference type="NCBI Taxonomy" id="43782"/>
    <lineage>
        <taxon>Eukaryota</taxon>
        <taxon>Viridiplantae</taxon>
        <taxon>Streptophyta</taxon>
        <taxon>Embryophyta</taxon>
        <taxon>Tracheophyta</taxon>
        <taxon>Spermatophyta</taxon>
        <taxon>Magnoliopsida</taxon>
        <taxon>eudicotyledons</taxon>
        <taxon>Gunneridae</taxon>
        <taxon>Pentapetalae</taxon>
        <taxon>rosids</taxon>
        <taxon>malvids</taxon>
        <taxon>Sapindales</taxon>
        <taxon>Sapindaceae</taxon>
        <taxon>Hippocastanoideae</taxon>
        <taxon>Acereae</taxon>
        <taxon>Dipteronia</taxon>
    </lineage>
</organism>
<protein>
    <recommendedName>
        <fullName evidence="3">Hydrophobic seed protein domain-containing protein</fullName>
    </recommendedName>
</protein>
<feature type="chain" id="PRO_5042442631" description="Hydrophobic seed protein domain-containing protein" evidence="2">
    <location>
        <begin position="26"/>
        <end position="118"/>
    </location>
</feature>
<evidence type="ECO:0000313" key="5">
    <source>
        <dbReference type="EMBL" id="KAK3175621.1"/>
    </source>
</evidence>
<keyword evidence="6" id="KW-1185">Reference proteome</keyword>
<accession>A0AAD9Z2F6</accession>
<dbReference type="AlphaFoldDB" id="A0AAD9Z2F6"/>
<reference evidence="4" key="1">
    <citation type="journal article" date="2023" name="Plant J.">
        <title>Genome sequences and population genomics provide insights into the demographic history, inbreeding, and mutation load of two 'living fossil' tree species of Dipteronia.</title>
        <authorList>
            <person name="Feng Y."/>
            <person name="Comes H.P."/>
            <person name="Chen J."/>
            <person name="Zhu S."/>
            <person name="Lu R."/>
            <person name="Zhang X."/>
            <person name="Li P."/>
            <person name="Qiu J."/>
            <person name="Olsen K.M."/>
            <person name="Qiu Y."/>
        </authorList>
    </citation>
    <scope>NUCLEOTIDE SEQUENCE</scope>
    <source>
        <strain evidence="4">NBL</strain>
    </source>
</reference>
<dbReference type="Gene3D" id="1.10.110.10">
    <property type="entry name" value="Plant lipid-transfer and hydrophobic proteins"/>
    <property type="match status" value="1"/>
</dbReference>
<evidence type="ECO:0000256" key="1">
    <source>
        <dbReference type="ARBA" id="ARBA00008965"/>
    </source>
</evidence>
<name>A0AAD9Z2F6_9ROSI</name>
<comment type="similarity">
    <text evidence="1">Belongs to the plant LTP family. PEARLI1 subfamily.</text>
</comment>
<dbReference type="InterPro" id="IPR036312">
    <property type="entry name" value="Bifun_inhib/LTP/seed_sf"/>
</dbReference>
<proteinExistence type="inferred from homology"/>
<dbReference type="EMBL" id="JANJYJ010000416">
    <property type="protein sequence ID" value="KAK3175621.1"/>
    <property type="molecule type" value="Genomic_DNA"/>
</dbReference>
<evidence type="ECO:0000313" key="4">
    <source>
        <dbReference type="EMBL" id="KAK3170390.1"/>
    </source>
</evidence>
<comment type="caution">
    <text evidence="4">The sequence shown here is derived from an EMBL/GenBank/DDBJ whole genome shotgun (WGS) entry which is preliminary data.</text>
</comment>
<dbReference type="PANTHER" id="PTHR31731">
    <property type="match status" value="1"/>
</dbReference>
<evidence type="ECO:0000259" key="3">
    <source>
        <dbReference type="Pfam" id="PF14547"/>
    </source>
</evidence>
<evidence type="ECO:0000313" key="6">
    <source>
        <dbReference type="Proteomes" id="UP001281410"/>
    </source>
</evidence>
<sequence>MGSKALASTALLLSLNLLFFSLVSSYCPSGTCLDNTPNLDVCVELLGGLLNLKVNSPQNYGCCSLITNLVDVNVAACLCTRIKLELPILEEAITIPLSLNLLFKACGRPPIPCAYKCP</sequence>
<dbReference type="InterPro" id="IPR051636">
    <property type="entry name" value="Plant_LTP/defense-related"/>
</dbReference>
<dbReference type="SUPFAM" id="SSF47699">
    <property type="entry name" value="Bifunctional inhibitor/lipid-transfer protein/seed storage 2S albumin"/>
    <property type="match status" value="1"/>
</dbReference>
<dbReference type="InterPro" id="IPR027923">
    <property type="entry name" value="Hydrophob_seed_dom"/>
</dbReference>
<keyword evidence="2" id="KW-0732">Signal</keyword>
<feature type="domain" description="Hydrophobic seed protein" evidence="3">
    <location>
        <begin position="31"/>
        <end position="118"/>
    </location>
</feature>
<evidence type="ECO:0000256" key="2">
    <source>
        <dbReference type="SAM" id="SignalP"/>
    </source>
</evidence>
<feature type="signal peptide" evidence="2">
    <location>
        <begin position="1"/>
        <end position="25"/>
    </location>
</feature>
<dbReference type="EMBL" id="JANJYJ010000964">
    <property type="protein sequence ID" value="KAK3170390.1"/>
    <property type="molecule type" value="Genomic_DNA"/>
</dbReference>
<dbReference type="Proteomes" id="UP001281410">
    <property type="component" value="Unassembled WGS sequence"/>
</dbReference>
<gene>
    <name evidence="4" type="ORF">Dsin_000168</name>
    <name evidence="5" type="ORF">Dsin_033119</name>
</gene>
<dbReference type="Pfam" id="PF14547">
    <property type="entry name" value="Hydrophob_seed"/>
    <property type="match status" value="1"/>
</dbReference>